<reference evidence="2" key="1">
    <citation type="submission" date="2015-09" db="EMBL/GenBank/DDBJ databases">
        <authorList>
            <consortium name="Pathogen Informatics"/>
        </authorList>
    </citation>
    <scope>NUCLEOTIDE SEQUENCE</scope>
    <source>
        <strain evidence="2">2789STDY5834896</strain>
    </source>
</reference>
<proteinExistence type="predicted"/>
<dbReference type="InterPro" id="IPR016181">
    <property type="entry name" value="Acyl_CoA_acyltransferase"/>
</dbReference>
<dbReference type="InterPro" id="IPR000182">
    <property type="entry name" value="GNAT_dom"/>
</dbReference>
<organism evidence="2">
    <name type="scientific">uncultured Anaerotruncus sp</name>
    <dbReference type="NCBI Taxonomy" id="905011"/>
    <lineage>
        <taxon>Bacteria</taxon>
        <taxon>Bacillati</taxon>
        <taxon>Bacillota</taxon>
        <taxon>Clostridia</taxon>
        <taxon>Eubacteriales</taxon>
        <taxon>Oscillospiraceae</taxon>
        <taxon>Anaerotruncus</taxon>
        <taxon>environmental samples</taxon>
    </lineage>
</organism>
<gene>
    <name evidence="2" type="ORF">SAMEA3545359_01501</name>
</gene>
<keyword evidence="2" id="KW-0808">Transferase</keyword>
<protein>
    <submittedName>
        <fullName evidence="2">Predicted acetyltransferase</fullName>
    </submittedName>
</protein>
<sequence length="245" mass="26315">MCAEQLLLTPVHCRQQLPPGFLADEKTAVLSGLPAVKLAGLLAAYGLQSPLLQFYRAGEDGLLCVQGDIATLCGVTALPPTALPMLGVRRYYADRPLFSPCECQRPVLRRQARAGPAADTAIVCPPLREVAQLLSQVFCGLDVDGLYCDLSHRVRHSKARVLGRYQGGQLVATAGVYTAAPSGCVIEGVAVLPNWRRRGLASALLGALEGQFVGQQLWLCCREERVPFYLKNGYVPAGTIVEGNL</sequence>
<dbReference type="PROSITE" id="PS51186">
    <property type="entry name" value="GNAT"/>
    <property type="match status" value="1"/>
</dbReference>
<dbReference type="Pfam" id="PF00583">
    <property type="entry name" value="Acetyltransf_1"/>
    <property type="match status" value="1"/>
</dbReference>
<dbReference type="GO" id="GO:0016747">
    <property type="term" value="F:acyltransferase activity, transferring groups other than amino-acyl groups"/>
    <property type="evidence" value="ECO:0007669"/>
    <property type="project" value="InterPro"/>
</dbReference>
<dbReference type="EMBL" id="FMHG01000001">
    <property type="protein sequence ID" value="SCJ70200.1"/>
    <property type="molecule type" value="Genomic_DNA"/>
</dbReference>
<name>A0A1C6IKJ0_9FIRM</name>
<dbReference type="SUPFAM" id="SSF55729">
    <property type="entry name" value="Acyl-CoA N-acyltransferases (Nat)"/>
    <property type="match status" value="1"/>
</dbReference>
<dbReference type="CDD" id="cd04301">
    <property type="entry name" value="NAT_SF"/>
    <property type="match status" value="1"/>
</dbReference>
<dbReference type="AlphaFoldDB" id="A0A1C6IKJ0"/>
<evidence type="ECO:0000259" key="1">
    <source>
        <dbReference type="PROSITE" id="PS51186"/>
    </source>
</evidence>
<evidence type="ECO:0000313" key="2">
    <source>
        <dbReference type="EMBL" id="SCJ70200.1"/>
    </source>
</evidence>
<dbReference type="Gene3D" id="3.40.630.30">
    <property type="match status" value="1"/>
</dbReference>
<feature type="domain" description="N-acetyltransferase" evidence="1">
    <location>
        <begin position="122"/>
        <end position="245"/>
    </location>
</feature>
<accession>A0A1C6IKJ0</accession>